<accession>A0A2R5GMJ4</accession>
<evidence type="ECO:0000313" key="2">
    <source>
        <dbReference type="EMBL" id="GBG32100.1"/>
    </source>
</evidence>
<sequence>MRALGCIFGGRKNQASQQHALAPAATPAPTATAKKKKSKKRSTSAGIVNDDPSAGDQREGSGGKSNGVLQEALLAEGRTSASEVRALRQRLLQDHGVGDETPSLEEEVPRDLNAFMKYAKDVAEDVGPVRTTISRKIKRYEREQAEWARLEKLGEQANLKASETAICSKHVAEFTHDIQTLTDLDQRLDEASAQLVQAHESLRQTAGSSFAAISLLSSLGTQLNPPFRSVLLATRLARKNNQDSDGPSPSGSSRKSNKSGNANGNEEDEYGPGLRPPRAHAQESDGGLAPEEVCALVSKTKVLFSFASSQGGLRVARSIYRSFARDELNLAPEEVFIDSENLKRHRCSTTETADGVLTNPHSTEFFSFAMMMTHALIFVMDDAWQKDGWLETPEALAMSHTLEACYGDGNDTFYGIDFDLILAYPQAKTTLASRDAGKVLRKINEATEARMLAAMIRLGVPATKEVFFEDWADYGAIAARVAAAIERVSAVLGAQNLRRPKMDDLVQLYCAKWRPTALELEADALEGHSCSK</sequence>
<feature type="region of interest" description="Disordered" evidence="1">
    <location>
        <begin position="239"/>
        <end position="287"/>
    </location>
</feature>
<feature type="compositionally biased region" description="Low complexity" evidence="1">
    <location>
        <begin position="243"/>
        <end position="264"/>
    </location>
</feature>
<dbReference type="AlphaFoldDB" id="A0A2R5GMJ4"/>
<dbReference type="Proteomes" id="UP000241890">
    <property type="component" value="Unassembled WGS sequence"/>
</dbReference>
<feature type="region of interest" description="Disordered" evidence="1">
    <location>
        <begin position="7"/>
        <end position="65"/>
    </location>
</feature>
<evidence type="ECO:0000256" key="1">
    <source>
        <dbReference type="SAM" id="MobiDB-lite"/>
    </source>
</evidence>
<dbReference type="InParanoid" id="A0A2R5GMJ4"/>
<reference evidence="2 3" key="1">
    <citation type="submission" date="2017-12" db="EMBL/GenBank/DDBJ databases">
        <title>Sequencing, de novo assembly and annotation of complete genome of a new Thraustochytrid species, strain FCC1311.</title>
        <authorList>
            <person name="Sedici K."/>
            <person name="Godart F."/>
            <person name="Aiese Cigliano R."/>
            <person name="Sanseverino W."/>
            <person name="Barakat M."/>
            <person name="Ortet P."/>
            <person name="Marechal E."/>
            <person name="Cagnac O."/>
            <person name="Amato A."/>
        </authorList>
    </citation>
    <scope>NUCLEOTIDE SEQUENCE [LARGE SCALE GENOMIC DNA]</scope>
</reference>
<feature type="compositionally biased region" description="Basic residues" evidence="1">
    <location>
        <begin position="33"/>
        <end position="42"/>
    </location>
</feature>
<proteinExistence type="predicted"/>
<dbReference type="EMBL" id="BEYU01000115">
    <property type="protein sequence ID" value="GBG32100.1"/>
    <property type="molecule type" value="Genomic_DNA"/>
</dbReference>
<comment type="caution">
    <text evidence="2">The sequence shown here is derived from an EMBL/GenBank/DDBJ whole genome shotgun (WGS) entry which is preliminary data.</text>
</comment>
<name>A0A2R5GMJ4_9STRA</name>
<organism evidence="2 3">
    <name type="scientific">Hondaea fermentalgiana</name>
    <dbReference type="NCBI Taxonomy" id="2315210"/>
    <lineage>
        <taxon>Eukaryota</taxon>
        <taxon>Sar</taxon>
        <taxon>Stramenopiles</taxon>
        <taxon>Bigyra</taxon>
        <taxon>Labyrinthulomycetes</taxon>
        <taxon>Thraustochytrida</taxon>
        <taxon>Thraustochytriidae</taxon>
        <taxon>Hondaea</taxon>
    </lineage>
</organism>
<evidence type="ECO:0000313" key="3">
    <source>
        <dbReference type="Proteomes" id="UP000241890"/>
    </source>
</evidence>
<protein>
    <submittedName>
        <fullName evidence="2">Uncharacterized protein</fullName>
    </submittedName>
</protein>
<gene>
    <name evidence="2" type="ORF">FCC1311_083252</name>
</gene>
<feature type="compositionally biased region" description="Low complexity" evidence="1">
    <location>
        <begin position="22"/>
        <end position="32"/>
    </location>
</feature>
<keyword evidence="3" id="KW-1185">Reference proteome</keyword>